<organism evidence="3 4">
    <name type="scientific">Bacillus manliponensis</name>
    <dbReference type="NCBI Taxonomy" id="574376"/>
    <lineage>
        <taxon>Bacteria</taxon>
        <taxon>Bacillati</taxon>
        <taxon>Bacillota</taxon>
        <taxon>Bacilli</taxon>
        <taxon>Bacillales</taxon>
        <taxon>Bacillaceae</taxon>
        <taxon>Bacillus</taxon>
        <taxon>Bacillus cereus group</taxon>
    </lineage>
</organism>
<sequence length="260" mass="29477">MPMLDVDGSSLYYTVKGEGIPILFIHPPVLTHVNFEYQLEELSKMFQVIAFDIRGHGRSKYSSKPITYPLIAEDIKCLLDYLQVEKTFVCGYSTGSSVALQFVLNFPERSLGSILIGGMSEVRDGYLKKKISLGVKLAKAGAVSFLAFSISWGNSNTRKLFKKMFQEAKKGNAENFEQYYRYSLDYNCTDQLLGMHLPVLLVYGQKDPSFYEHAKLLQKTLPRNELIFIANAKHQIPTKAAGKLNEVIQQFIHAQHVHKK</sequence>
<gene>
    <name evidence="3" type="ORF">BAMA_04050</name>
</gene>
<dbReference type="EMBL" id="JOTN01000012">
    <property type="protein sequence ID" value="KEK18686.1"/>
    <property type="molecule type" value="Genomic_DNA"/>
</dbReference>
<name>A0A073JWP3_9BACI</name>
<keyword evidence="1 3" id="KW-0378">Hydrolase</keyword>
<feature type="domain" description="AB hydrolase-1" evidence="2">
    <location>
        <begin position="21"/>
        <end position="234"/>
    </location>
</feature>
<dbReference type="eggNOG" id="COG2267">
    <property type="taxonomic scope" value="Bacteria"/>
</dbReference>
<keyword evidence="4" id="KW-1185">Reference proteome</keyword>
<dbReference type="PANTHER" id="PTHR43798:SF31">
    <property type="entry name" value="AB HYDROLASE SUPERFAMILY PROTEIN YCLE"/>
    <property type="match status" value="1"/>
</dbReference>
<protein>
    <submittedName>
        <fullName evidence="3">Alpha/beta hydrolase</fullName>
    </submittedName>
</protein>
<dbReference type="OrthoDB" id="9805423at2"/>
<dbReference type="SUPFAM" id="SSF53474">
    <property type="entry name" value="alpha/beta-Hydrolases"/>
    <property type="match status" value="1"/>
</dbReference>
<evidence type="ECO:0000256" key="1">
    <source>
        <dbReference type="ARBA" id="ARBA00022801"/>
    </source>
</evidence>
<dbReference type="Gene3D" id="3.40.50.1820">
    <property type="entry name" value="alpha/beta hydrolase"/>
    <property type="match status" value="1"/>
</dbReference>
<dbReference type="GO" id="GO:0016020">
    <property type="term" value="C:membrane"/>
    <property type="evidence" value="ECO:0007669"/>
    <property type="project" value="TreeGrafter"/>
</dbReference>
<dbReference type="Proteomes" id="UP000027822">
    <property type="component" value="Unassembled WGS sequence"/>
</dbReference>
<dbReference type="PANTHER" id="PTHR43798">
    <property type="entry name" value="MONOACYLGLYCEROL LIPASE"/>
    <property type="match status" value="1"/>
</dbReference>
<dbReference type="InterPro" id="IPR050266">
    <property type="entry name" value="AB_hydrolase_sf"/>
</dbReference>
<dbReference type="InterPro" id="IPR029058">
    <property type="entry name" value="AB_hydrolase_fold"/>
</dbReference>
<evidence type="ECO:0000313" key="4">
    <source>
        <dbReference type="Proteomes" id="UP000027822"/>
    </source>
</evidence>
<accession>A0A073JWP3</accession>
<proteinExistence type="predicted"/>
<dbReference type="Pfam" id="PF00561">
    <property type="entry name" value="Abhydrolase_1"/>
    <property type="match status" value="1"/>
</dbReference>
<dbReference type="AlphaFoldDB" id="A0A073JWP3"/>
<evidence type="ECO:0000313" key="3">
    <source>
        <dbReference type="EMBL" id="KEK18686.1"/>
    </source>
</evidence>
<reference evidence="3 4" key="1">
    <citation type="submission" date="2014-06" db="EMBL/GenBank/DDBJ databases">
        <title>Draft genome sequence of Bacillus manliponensis JCM 15802 (MCCC 1A00708).</title>
        <authorList>
            <person name="Lai Q."/>
            <person name="Liu Y."/>
            <person name="Shao Z."/>
        </authorList>
    </citation>
    <scope>NUCLEOTIDE SEQUENCE [LARGE SCALE GENOMIC DNA]</scope>
    <source>
        <strain evidence="3 4">JCM 15802</strain>
    </source>
</reference>
<dbReference type="GO" id="GO:0016787">
    <property type="term" value="F:hydrolase activity"/>
    <property type="evidence" value="ECO:0007669"/>
    <property type="project" value="UniProtKB-KW"/>
</dbReference>
<dbReference type="RefSeq" id="WP_034640318.1">
    <property type="nucleotide sequence ID" value="NZ_CBCSJC010000017.1"/>
</dbReference>
<evidence type="ECO:0000259" key="2">
    <source>
        <dbReference type="Pfam" id="PF00561"/>
    </source>
</evidence>
<comment type="caution">
    <text evidence="3">The sequence shown here is derived from an EMBL/GenBank/DDBJ whole genome shotgun (WGS) entry which is preliminary data.</text>
</comment>
<dbReference type="STRING" id="574376.BAMA_04050"/>
<dbReference type="PRINTS" id="PR00111">
    <property type="entry name" value="ABHYDROLASE"/>
</dbReference>
<dbReference type="InterPro" id="IPR000073">
    <property type="entry name" value="AB_hydrolase_1"/>
</dbReference>